<feature type="region of interest" description="Disordered" evidence="1">
    <location>
        <begin position="37"/>
        <end position="124"/>
    </location>
</feature>
<reference evidence="3" key="1">
    <citation type="journal article" date="2021" name="mSystems">
        <title>Bacteria and Archaea Synergistically Convert Glycine Betaine to Biogenic Methane in the Formosa Cold Seep of the South China Sea.</title>
        <authorList>
            <person name="Li L."/>
            <person name="Zhang W."/>
            <person name="Zhang S."/>
            <person name="Song L."/>
            <person name="Sun Q."/>
            <person name="Zhang H."/>
            <person name="Xiang H."/>
            <person name="Dong X."/>
        </authorList>
    </citation>
    <scope>NUCLEOTIDE SEQUENCE</scope>
    <source>
        <strain evidence="3">ZWT</strain>
    </source>
</reference>
<dbReference type="Proteomes" id="UP001056429">
    <property type="component" value="Unassembled WGS sequence"/>
</dbReference>
<feature type="compositionally biased region" description="Basic and acidic residues" evidence="1">
    <location>
        <begin position="42"/>
        <end position="69"/>
    </location>
</feature>
<evidence type="ECO:0000256" key="1">
    <source>
        <dbReference type="SAM" id="MobiDB-lite"/>
    </source>
</evidence>
<keyword evidence="3" id="KW-0969">Cilium</keyword>
<reference evidence="3" key="2">
    <citation type="submission" date="2021-04" db="EMBL/GenBank/DDBJ databases">
        <authorList>
            <person name="Dong X."/>
        </authorList>
    </citation>
    <scope>NUCLEOTIDE SEQUENCE</scope>
    <source>
        <strain evidence="3">ZWT</strain>
    </source>
</reference>
<keyword evidence="3" id="KW-0966">Cell projection</keyword>
<name>A0A9J6P7L7_9CLOT</name>
<accession>A0A9J6P7L7</accession>
<dbReference type="EMBL" id="JAGSOJ010000007">
    <property type="protein sequence ID" value="MCM1992651.1"/>
    <property type="molecule type" value="Genomic_DNA"/>
</dbReference>
<evidence type="ECO:0000313" key="4">
    <source>
        <dbReference type="Proteomes" id="UP001056429"/>
    </source>
</evidence>
<dbReference type="InterPro" id="IPR038610">
    <property type="entry name" value="FliK-like_C_sf"/>
</dbReference>
<protein>
    <submittedName>
        <fullName evidence="3">Flagellar hook-length control protein FliK</fullName>
    </submittedName>
</protein>
<keyword evidence="4" id="KW-1185">Reference proteome</keyword>
<feature type="domain" description="Flagellar hook-length control protein-like C-terminal" evidence="2">
    <location>
        <begin position="320"/>
        <end position="399"/>
    </location>
</feature>
<feature type="compositionally biased region" description="Basic and acidic residues" evidence="1">
    <location>
        <begin position="78"/>
        <end position="124"/>
    </location>
</feature>
<dbReference type="CDD" id="cd17470">
    <property type="entry name" value="T3SS_Flik_C"/>
    <property type="match status" value="1"/>
</dbReference>
<organism evidence="3 4">
    <name type="scientific">Oceanirhabdus seepicola</name>
    <dbReference type="NCBI Taxonomy" id="2828781"/>
    <lineage>
        <taxon>Bacteria</taxon>
        <taxon>Bacillati</taxon>
        <taxon>Bacillota</taxon>
        <taxon>Clostridia</taxon>
        <taxon>Eubacteriales</taxon>
        <taxon>Clostridiaceae</taxon>
        <taxon>Oceanirhabdus</taxon>
    </lineage>
</organism>
<dbReference type="RefSeq" id="WP_250861825.1">
    <property type="nucleotide sequence ID" value="NZ_JAGSOJ010000007.1"/>
</dbReference>
<keyword evidence="3" id="KW-0282">Flagellum</keyword>
<dbReference type="Gene3D" id="3.30.750.140">
    <property type="match status" value="1"/>
</dbReference>
<sequence>MIDIVKALENTKLNMQSEKNSYKDVNKSNKEKFSKILSNKNNCEDDNKAVKSNSDDKSEVSVKDEKVDNVSDENINETESKKEINNEDKKVTETDSKKEVSNEDKKVTETESNKGVSNEEEKNEVVSVDELLELQTLIAELIKQLKSNETTETEMSPELKNQLQILNDIQNKMSDFLAQSDKEMLKNDISELLKKMDMIFTGEKFSLVTESNQTNIQPNIEANNQANNQKLEAIISEINAKLNGEAEETVSKVMEKSDIDFKLTPDEEDKDLDVLKSLAGNEKKPIIQNNFYHKLASIKNAEPVNQPIRANYLEQDIVKNVKFMTVNDMKELTLKIVPKELGEISIKLIMDSGVMKAKISAVNKDTYNLIQNNSANIMEKLNENNIKIQNVEVSIYQEDTLFHKDGEQEHAFNQQFNNSKKKFDFEVEDEIETTQDIDEEYNIHALA</sequence>
<dbReference type="AlphaFoldDB" id="A0A9J6P7L7"/>
<evidence type="ECO:0000259" key="2">
    <source>
        <dbReference type="Pfam" id="PF02120"/>
    </source>
</evidence>
<dbReference type="Pfam" id="PF02120">
    <property type="entry name" value="Flg_hook"/>
    <property type="match status" value="1"/>
</dbReference>
<gene>
    <name evidence="3" type="ORF">KDK92_23290</name>
</gene>
<dbReference type="InterPro" id="IPR021136">
    <property type="entry name" value="Flagellar_hook_control-like_C"/>
</dbReference>
<evidence type="ECO:0000313" key="3">
    <source>
        <dbReference type="EMBL" id="MCM1992651.1"/>
    </source>
</evidence>
<proteinExistence type="predicted"/>
<comment type="caution">
    <text evidence="3">The sequence shown here is derived from an EMBL/GenBank/DDBJ whole genome shotgun (WGS) entry which is preliminary data.</text>
</comment>